<dbReference type="GO" id="GO:0004497">
    <property type="term" value="F:monooxygenase activity"/>
    <property type="evidence" value="ECO:0007669"/>
    <property type="project" value="UniProtKB-ARBA"/>
</dbReference>
<accession>A0A1H6FMW0</accession>
<dbReference type="GO" id="GO:0016020">
    <property type="term" value="C:membrane"/>
    <property type="evidence" value="ECO:0007669"/>
    <property type="project" value="InterPro"/>
</dbReference>
<comment type="function">
    <text evidence="1">Iron-sulfur subunit of the cytochrome bc1 complex, an essential component of the respiratory electron transport chain required for ATP synthesis. The bc1 complex catalyzes the oxidation of menaquinol and the reduction of cytochrome c in the respiratory chain. The bc1 complex operates through a Q-cycle mechanism that couples electron transfer to generation of the proton gradient that drives ATP synthesis.</text>
</comment>
<dbReference type="Pfam" id="PF00355">
    <property type="entry name" value="Rieske"/>
    <property type="match status" value="1"/>
</dbReference>
<dbReference type="GO" id="GO:0051537">
    <property type="term" value="F:2 iron, 2 sulfur cluster binding"/>
    <property type="evidence" value="ECO:0007669"/>
    <property type="project" value="UniProtKB-KW"/>
</dbReference>
<keyword evidence="11" id="KW-1133">Transmembrane helix</keyword>
<feature type="region of interest" description="Disordered" evidence="10">
    <location>
        <begin position="1"/>
        <end position="23"/>
    </location>
</feature>
<keyword evidence="3" id="KW-0001">2Fe-2S</keyword>
<dbReference type="InterPro" id="IPR036922">
    <property type="entry name" value="Rieske_2Fe-2S_sf"/>
</dbReference>
<dbReference type="InterPro" id="IPR005805">
    <property type="entry name" value="Rieske_Fe-S_prot_C"/>
</dbReference>
<evidence type="ECO:0000313" key="13">
    <source>
        <dbReference type="EMBL" id="SEH11163.1"/>
    </source>
</evidence>
<evidence type="ECO:0000259" key="12">
    <source>
        <dbReference type="PROSITE" id="PS51296"/>
    </source>
</evidence>
<feature type="transmembrane region" description="Helical" evidence="11">
    <location>
        <begin position="40"/>
        <end position="64"/>
    </location>
</feature>
<dbReference type="OrthoDB" id="9802613at2"/>
<keyword evidence="5" id="KW-0408">Iron</keyword>
<keyword evidence="14" id="KW-1185">Reference proteome</keyword>
<dbReference type="EMBL" id="FNWJ01000001">
    <property type="protein sequence ID" value="SEH11163.1"/>
    <property type="molecule type" value="Genomic_DNA"/>
</dbReference>
<dbReference type="PRINTS" id="PR00162">
    <property type="entry name" value="RIESKE"/>
</dbReference>
<proteinExistence type="predicted"/>
<evidence type="ECO:0000256" key="2">
    <source>
        <dbReference type="ARBA" id="ARBA00015816"/>
    </source>
</evidence>
<dbReference type="PANTHER" id="PTHR10134">
    <property type="entry name" value="CYTOCHROME B-C1 COMPLEX SUBUNIT RIESKE, MITOCHONDRIAL"/>
    <property type="match status" value="1"/>
</dbReference>
<keyword evidence="7" id="KW-1015">Disulfide bond</keyword>
<keyword evidence="6" id="KW-0411">Iron-sulfur</keyword>
<dbReference type="CDD" id="cd03467">
    <property type="entry name" value="Rieske"/>
    <property type="match status" value="1"/>
</dbReference>
<dbReference type="SUPFAM" id="SSF50022">
    <property type="entry name" value="ISP domain"/>
    <property type="match status" value="1"/>
</dbReference>
<keyword evidence="11" id="KW-0812">Transmembrane</keyword>
<evidence type="ECO:0000313" key="14">
    <source>
        <dbReference type="Proteomes" id="UP000222056"/>
    </source>
</evidence>
<evidence type="ECO:0000256" key="1">
    <source>
        <dbReference type="ARBA" id="ARBA00002494"/>
    </source>
</evidence>
<dbReference type="InterPro" id="IPR014349">
    <property type="entry name" value="Rieske_Fe-S_prot"/>
</dbReference>
<evidence type="ECO:0000256" key="4">
    <source>
        <dbReference type="ARBA" id="ARBA00022723"/>
    </source>
</evidence>
<dbReference type="RefSeq" id="WP_093116218.1">
    <property type="nucleotide sequence ID" value="NZ_FNWJ01000001.1"/>
</dbReference>
<gene>
    <name evidence="13" type="ORF">SAMN02745716_0678</name>
</gene>
<keyword evidence="11" id="KW-0472">Membrane</keyword>
<organism evidence="13 14">
    <name type="scientific">Thermoleophilum album</name>
    <dbReference type="NCBI Taxonomy" id="29539"/>
    <lineage>
        <taxon>Bacteria</taxon>
        <taxon>Bacillati</taxon>
        <taxon>Actinomycetota</taxon>
        <taxon>Thermoleophilia</taxon>
        <taxon>Thermoleophilales</taxon>
        <taxon>Thermoleophilaceae</taxon>
        <taxon>Thermoleophilum</taxon>
    </lineage>
</organism>
<feature type="domain" description="Rieske" evidence="12">
    <location>
        <begin position="91"/>
        <end position="185"/>
    </location>
</feature>
<dbReference type="InterPro" id="IPR006311">
    <property type="entry name" value="TAT_signal"/>
</dbReference>
<evidence type="ECO:0000256" key="3">
    <source>
        <dbReference type="ARBA" id="ARBA00022714"/>
    </source>
</evidence>
<dbReference type="AlphaFoldDB" id="A0A1H6FMW0"/>
<evidence type="ECO:0000256" key="8">
    <source>
        <dbReference type="ARBA" id="ARBA00029586"/>
    </source>
</evidence>
<dbReference type="Proteomes" id="UP000222056">
    <property type="component" value="Unassembled WGS sequence"/>
</dbReference>
<name>A0A1H6FMW0_THEAL</name>
<dbReference type="Gene3D" id="2.102.10.10">
    <property type="entry name" value="Rieske [2Fe-2S] iron-sulphur domain"/>
    <property type="match status" value="1"/>
</dbReference>
<sequence>MSDRNAKSPERKSRYTKDRGIPGAFEGETITRRRFMTGTAVAAGGIATAAFALPALGFALGPIFERTEPSRWQDIGPEEDFSDNDYVPRVINIVPEVGEAGRTTIYVRRYNPRIDGDANSDQPYVAISNRCMHLGCPVRYVSASQRFICPCHGGVYDFQGKVFGGPPVRPLDRFYTRVRNGRVEVGDRFSLNSKLERFSPRDPSNHLDGLWQYLYPSRPTI</sequence>
<protein>
    <recommendedName>
        <fullName evidence="2">Cytochrome bc1 complex Rieske iron-sulfur subunit</fullName>
    </recommendedName>
    <alternativeName>
        <fullName evidence="8">Cytochrome bc1 reductase complex subunit QcrA</fullName>
    </alternativeName>
</protein>
<dbReference type="STRING" id="29539.SAMN02745716_0678"/>
<evidence type="ECO:0000256" key="9">
    <source>
        <dbReference type="ARBA" id="ARBA00034078"/>
    </source>
</evidence>
<dbReference type="GO" id="GO:0046872">
    <property type="term" value="F:metal ion binding"/>
    <property type="evidence" value="ECO:0007669"/>
    <property type="project" value="UniProtKB-KW"/>
</dbReference>
<evidence type="ECO:0000256" key="11">
    <source>
        <dbReference type="SAM" id="Phobius"/>
    </source>
</evidence>
<keyword evidence="4" id="KW-0479">Metal-binding</keyword>
<evidence type="ECO:0000256" key="10">
    <source>
        <dbReference type="SAM" id="MobiDB-lite"/>
    </source>
</evidence>
<evidence type="ECO:0000256" key="7">
    <source>
        <dbReference type="ARBA" id="ARBA00023157"/>
    </source>
</evidence>
<reference evidence="14" key="1">
    <citation type="submission" date="2016-10" db="EMBL/GenBank/DDBJ databases">
        <authorList>
            <person name="Varghese N."/>
            <person name="Submissions S."/>
        </authorList>
    </citation>
    <scope>NUCLEOTIDE SEQUENCE [LARGE SCALE GENOMIC DNA]</scope>
    <source>
        <strain evidence="14">ATCC 35263</strain>
    </source>
</reference>
<dbReference type="PROSITE" id="PS51318">
    <property type="entry name" value="TAT"/>
    <property type="match status" value="1"/>
</dbReference>
<comment type="cofactor">
    <cofactor evidence="9">
        <name>[2Fe-2S] cluster</name>
        <dbReference type="ChEBI" id="CHEBI:190135"/>
    </cofactor>
</comment>
<dbReference type="PROSITE" id="PS51296">
    <property type="entry name" value="RIESKE"/>
    <property type="match status" value="1"/>
</dbReference>
<evidence type="ECO:0000256" key="5">
    <source>
        <dbReference type="ARBA" id="ARBA00023004"/>
    </source>
</evidence>
<dbReference type="InterPro" id="IPR017941">
    <property type="entry name" value="Rieske_2Fe-2S"/>
</dbReference>
<feature type="compositionally biased region" description="Basic and acidic residues" evidence="10">
    <location>
        <begin position="1"/>
        <end position="20"/>
    </location>
</feature>
<evidence type="ECO:0000256" key="6">
    <source>
        <dbReference type="ARBA" id="ARBA00023014"/>
    </source>
</evidence>
<dbReference type="GO" id="GO:0016705">
    <property type="term" value="F:oxidoreductase activity, acting on paired donors, with incorporation or reduction of molecular oxygen"/>
    <property type="evidence" value="ECO:0007669"/>
    <property type="project" value="UniProtKB-ARBA"/>
</dbReference>